<name>A0ABT8LGV2_9BACT</name>
<dbReference type="Gene3D" id="3.40.720.10">
    <property type="entry name" value="Alkaline Phosphatase, subunit A"/>
    <property type="match status" value="1"/>
</dbReference>
<dbReference type="InterPro" id="IPR010869">
    <property type="entry name" value="DUF1501"/>
</dbReference>
<dbReference type="InterPro" id="IPR017850">
    <property type="entry name" value="Alkaline_phosphatase_core_sf"/>
</dbReference>
<evidence type="ECO:0000313" key="1">
    <source>
        <dbReference type="EMBL" id="MDN5215508.1"/>
    </source>
</evidence>
<evidence type="ECO:0000313" key="2">
    <source>
        <dbReference type="Proteomes" id="UP001172083"/>
    </source>
</evidence>
<organism evidence="1 2">
    <name type="scientific">Agaribacillus aureus</name>
    <dbReference type="NCBI Taxonomy" id="3051825"/>
    <lineage>
        <taxon>Bacteria</taxon>
        <taxon>Pseudomonadati</taxon>
        <taxon>Bacteroidota</taxon>
        <taxon>Cytophagia</taxon>
        <taxon>Cytophagales</taxon>
        <taxon>Splendidivirgaceae</taxon>
        <taxon>Agaribacillus</taxon>
    </lineage>
</organism>
<sequence length="482" mass="52969">MGKSNHIIHKPVTRREMLGMCKGGFGSLAFVSLFGGISSACKQLDEPKSVLTQLGQTPHYVPKAKNVIFLYMDGGVSQVDSFDPKPRLDKENGEDPNKKFKVDATQFGNVGKILKSPWKFKQYGECGMPVSELFPHIATCVDDIALVRSMVSNFPEHTNANYFLHTGSGIQGRPSMGAWVTYGLGSENNNLPGYVVLDGGLIPPGGLDNFKSGFLPASYQASILKAGPLPLANIKPTETQEGLQEQKLRFIKQLDGSLIGNLGHADAVESAISNYELAYKMQSSVPELTEFSSESEATKKLYGLDSDDPHTRSYGSQCLLARRLIERGVRFVEVTCPKVSADRWDQHGNLKDGHERNAHAVDQPIAGLLKDLRVRGMMEETLVIWTGEFGRTPFAQGTNGRDHNPSAFSMWMAGAGVKGGTIFGRTDDYGYRVIENEVTVHDIHATMLHLLGVDHERLTFRFGGRDVRLTDVHGHIVHDILA</sequence>
<dbReference type="PANTHER" id="PTHR43737">
    <property type="entry name" value="BLL7424 PROTEIN"/>
    <property type="match status" value="1"/>
</dbReference>
<dbReference type="RefSeq" id="WP_346760838.1">
    <property type="nucleotide sequence ID" value="NZ_JAUJEB010000006.1"/>
</dbReference>
<dbReference type="Pfam" id="PF07394">
    <property type="entry name" value="DUF1501"/>
    <property type="match status" value="1"/>
</dbReference>
<dbReference type="Proteomes" id="UP001172083">
    <property type="component" value="Unassembled WGS sequence"/>
</dbReference>
<dbReference type="PANTHER" id="PTHR43737:SF1">
    <property type="entry name" value="DUF1501 DOMAIN-CONTAINING PROTEIN"/>
    <property type="match status" value="1"/>
</dbReference>
<protein>
    <submittedName>
        <fullName evidence="1">DUF1501 domain-containing protein</fullName>
    </submittedName>
</protein>
<gene>
    <name evidence="1" type="ORF">QQ020_25750</name>
</gene>
<comment type="caution">
    <text evidence="1">The sequence shown here is derived from an EMBL/GenBank/DDBJ whole genome shotgun (WGS) entry which is preliminary data.</text>
</comment>
<reference evidence="1" key="1">
    <citation type="submission" date="2023-06" db="EMBL/GenBank/DDBJ databases">
        <title>Genomic of Agaribacillus aureum.</title>
        <authorList>
            <person name="Wang G."/>
        </authorList>
    </citation>
    <scope>NUCLEOTIDE SEQUENCE</scope>
    <source>
        <strain evidence="1">BMA12</strain>
    </source>
</reference>
<dbReference type="SUPFAM" id="SSF53649">
    <property type="entry name" value="Alkaline phosphatase-like"/>
    <property type="match status" value="1"/>
</dbReference>
<proteinExistence type="predicted"/>
<dbReference type="EMBL" id="JAUJEB010000006">
    <property type="protein sequence ID" value="MDN5215508.1"/>
    <property type="molecule type" value="Genomic_DNA"/>
</dbReference>
<accession>A0ABT8LGV2</accession>
<keyword evidence="2" id="KW-1185">Reference proteome</keyword>